<dbReference type="GO" id="GO:0005892">
    <property type="term" value="C:acetylcholine-gated channel complex"/>
    <property type="evidence" value="ECO:0007669"/>
    <property type="project" value="InterPro"/>
</dbReference>
<feature type="chain" id="PRO_5009318227" description="TPM domain-containing protein" evidence="1">
    <location>
        <begin position="20"/>
        <end position="386"/>
    </location>
</feature>
<accession>A0A1I8EK94</accession>
<proteinExistence type="predicted"/>
<protein>
    <recommendedName>
        <fullName evidence="3">TPM domain-containing protein</fullName>
    </recommendedName>
</protein>
<evidence type="ECO:0000313" key="2">
    <source>
        <dbReference type="WBParaSite" id="maker-PairedContig_2686-snap-gene-6.8-mRNA-1"/>
    </source>
</evidence>
<dbReference type="AlphaFoldDB" id="A0A1I8EK94"/>
<dbReference type="STRING" id="6293.A0A1I8EK94"/>
<name>A0A1I8EK94_WUCBA</name>
<keyword evidence="1" id="KW-0732">Signal</keyword>
<dbReference type="PANTHER" id="PTHR33748">
    <property type="entry name" value="PROTEIN CBG04600"/>
    <property type="match status" value="1"/>
</dbReference>
<organism evidence="2">
    <name type="scientific">Wuchereria bancrofti</name>
    <dbReference type="NCBI Taxonomy" id="6293"/>
    <lineage>
        <taxon>Eukaryota</taxon>
        <taxon>Metazoa</taxon>
        <taxon>Ecdysozoa</taxon>
        <taxon>Nematoda</taxon>
        <taxon>Chromadorea</taxon>
        <taxon>Rhabditida</taxon>
        <taxon>Spirurina</taxon>
        <taxon>Spiruromorpha</taxon>
        <taxon>Filarioidea</taxon>
        <taxon>Onchocercidae</taxon>
        <taxon>Wuchereria</taxon>
    </lineage>
</organism>
<sequence length="386" mass="43116">MHFSFNLLIIALLVHVSWAQFSPETYPDPRIDPFSCKIPTVGPVCDPSELLTFGEKETLTNRIKQLLTYAATVPNSSPSCRLFPGKSLSIIIGVVDKISTLPNTPVDIEKFANNLKIRYQLYQDVNLCDLMVLIINSNSDRQVFTVAGKDTKLTKDVLKTAFERNINHFRANHYAIGLQGMAEFITKSYRDAQLFQPGAPLSALLPVPISLTNEVTAATSDVREVTDSLGISIPVTIPAFHSRQSELGGENEIGEENLTVPVKDKSDQLWIDILTQAVARCGNNHDKIVKYAQAIVEGCLIIHVNCAFPEAMSLSLRLISDQRYSTIEEKMQSMQNDPESRSRVWNEANIEFIDQLYQKYLTTIRSKANLRCPAVSKSVQNSFALH</sequence>
<evidence type="ECO:0008006" key="3">
    <source>
        <dbReference type="Google" id="ProtNLM"/>
    </source>
</evidence>
<dbReference type="PANTHER" id="PTHR33748:SF3">
    <property type="entry name" value="TPM_PHOSPHATASE DOMAIN-CONTAINING PROTEIN"/>
    <property type="match status" value="1"/>
</dbReference>
<dbReference type="Gene3D" id="3.10.310.50">
    <property type="match status" value="1"/>
</dbReference>
<evidence type="ECO:0000256" key="1">
    <source>
        <dbReference type="SAM" id="SignalP"/>
    </source>
</evidence>
<reference evidence="2" key="1">
    <citation type="submission" date="2016-11" db="UniProtKB">
        <authorList>
            <consortium name="WormBaseParasite"/>
        </authorList>
    </citation>
    <scope>IDENTIFICATION</scope>
    <source>
        <strain evidence="2">pt0022</strain>
    </source>
</reference>
<dbReference type="InterPro" id="IPR033438">
    <property type="entry name" value="MOLO1"/>
</dbReference>
<dbReference type="WBParaSite" id="maker-PairedContig_2686-snap-gene-6.8-mRNA-1">
    <property type="protein sequence ID" value="maker-PairedContig_2686-snap-gene-6.8-mRNA-1"/>
    <property type="gene ID" value="maker-PairedContig_2686-snap-gene-6.8"/>
</dbReference>
<dbReference type="Pfam" id="PF17175">
    <property type="entry name" value="MOLO1"/>
    <property type="match status" value="1"/>
</dbReference>
<feature type="signal peptide" evidence="1">
    <location>
        <begin position="1"/>
        <end position="19"/>
    </location>
</feature>